<accession>A0A2P2PTW4</accession>
<sequence>MTSRVNIPCKEKGIQLAGLKVSFYNYCR</sequence>
<protein>
    <submittedName>
        <fullName evidence="1">Uncharacterized protein</fullName>
    </submittedName>
</protein>
<reference evidence="1" key="1">
    <citation type="submission" date="2018-02" db="EMBL/GenBank/DDBJ databases">
        <title>Rhizophora mucronata_Transcriptome.</title>
        <authorList>
            <person name="Meera S.P."/>
            <person name="Sreeshan A."/>
            <person name="Augustine A."/>
        </authorList>
    </citation>
    <scope>NUCLEOTIDE SEQUENCE</scope>
    <source>
        <tissue evidence="1">Leaf</tissue>
    </source>
</reference>
<name>A0A2P2PTW4_RHIMU</name>
<dbReference type="EMBL" id="GGEC01077714">
    <property type="protein sequence ID" value="MBX58198.1"/>
    <property type="molecule type" value="Transcribed_RNA"/>
</dbReference>
<organism evidence="1">
    <name type="scientific">Rhizophora mucronata</name>
    <name type="common">Asiatic mangrove</name>
    <dbReference type="NCBI Taxonomy" id="61149"/>
    <lineage>
        <taxon>Eukaryota</taxon>
        <taxon>Viridiplantae</taxon>
        <taxon>Streptophyta</taxon>
        <taxon>Embryophyta</taxon>
        <taxon>Tracheophyta</taxon>
        <taxon>Spermatophyta</taxon>
        <taxon>Magnoliopsida</taxon>
        <taxon>eudicotyledons</taxon>
        <taxon>Gunneridae</taxon>
        <taxon>Pentapetalae</taxon>
        <taxon>rosids</taxon>
        <taxon>fabids</taxon>
        <taxon>Malpighiales</taxon>
        <taxon>Rhizophoraceae</taxon>
        <taxon>Rhizophora</taxon>
    </lineage>
</organism>
<proteinExistence type="predicted"/>
<evidence type="ECO:0000313" key="1">
    <source>
        <dbReference type="EMBL" id="MBX58198.1"/>
    </source>
</evidence>
<dbReference type="AlphaFoldDB" id="A0A2P2PTW4"/>